<dbReference type="OrthoDB" id="9808773at2"/>
<keyword evidence="4 6" id="KW-0808">Transferase</keyword>
<organism evidence="7 8">
    <name type="scientific">Propionicimonas paludicola</name>
    <dbReference type="NCBI Taxonomy" id="185243"/>
    <lineage>
        <taxon>Bacteria</taxon>
        <taxon>Bacillati</taxon>
        <taxon>Actinomycetota</taxon>
        <taxon>Actinomycetes</taxon>
        <taxon>Propionibacteriales</taxon>
        <taxon>Nocardioidaceae</taxon>
        <taxon>Propionicimonas</taxon>
    </lineage>
</organism>
<dbReference type="CDD" id="cd02440">
    <property type="entry name" value="AdoMet_MTases"/>
    <property type="match status" value="1"/>
</dbReference>
<comment type="function">
    <text evidence="6">Specifically methylates the N7 position of a guanine in 16S rRNA.</text>
</comment>
<dbReference type="Proteomes" id="UP000226079">
    <property type="component" value="Unassembled WGS sequence"/>
</dbReference>
<dbReference type="PIRSF" id="PIRSF003078">
    <property type="entry name" value="GidB"/>
    <property type="match status" value="1"/>
</dbReference>
<keyword evidence="8" id="KW-1185">Reference proteome</keyword>
<name>A0A2A9CX96_9ACTN</name>
<comment type="similarity">
    <text evidence="6">Belongs to the methyltransferase superfamily. RNA methyltransferase RsmG family.</text>
</comment>
<dbReference type="PANTHER" id="PTHR31760:SF0">
    <property type="entry name" value="S-ADENOSYL-L-METHIONINE-DEPENDENT METHYLTRANSFERASES SUPERFAMILY PROTEIN"/>
    <property type="match status" value="1"/>
</dbReference>
<evidence type="ECO:0000256" key="2">
    <source>
        <dbReference type="ARBA" id="ARBA00022552"/>
    </source>
</evidence>
<evidence type="ECO:0000256" key="5">
    <source>
        <dbReference type="ARBA" id="ARBA00022691"/>
    </source>
</evidence>
<keyword evidence="1 6" id="KW-0963">Cytoplasm</keyword>
<dbReference type="PANTHER" id="PTHR31760">
    <property type="entry name" value="S-ADENOSYL-L-METHIONINE-DEPENDENT METHYLTRANSFERASES SUPERFAMILY PROTEIN"/>
    <property type="match status" value="1"/>
</dbReference>
<dbReference type="HAMAP" id="MF_00074">
    <property type="entry name" value="16SrRNA_methyltr_G"/>
    <property type="match status" value="1"/>
</dbReference>
<feature type="binding site" evidence="6">
    <location>
        <position position="71"/>
    </location>
    <ligand>
        <name>S-adenosyl-L-methionine</name>
        <dbReference type="ChEBI" id="CHEBI:59789"/>
    </ligand>
</feature>
<feature type="binding site" evidence="6">
    <location>
        <begin position="118"/>
        <end position="119"/>
    </location>
    <ligand>
        <name>S-adenosyl-L-methionine</name>
        <dbReference type="ChEBI" id="CHEBI:59789"/>
    </ligand>
</feature>
<sequence length="208" mass="22228">MTGHPAELFGPSTEEIKQYVDILASRGVEWGLLGPREGERLWDRHVLNSVALAPLLPEGATVVDVGSGAGLPGLPLALYRPDLKVTLLESLLRRSEFLELAVEELGLSDRVQVVRARAEDHRGSYQVVTARAVAPLDRLVGWCVPLVAPGGAIVALKGASASAELAASAGSLRRDRLTGVVRELPVPGTDEVTWAVEIRRHGDPQTLS</sequence>
<feature type="binding site" evidence="6">
    <location>
        <position position="66"/>
    </location>
    <ligand>
        <name>S-adenosyl-L-methionine</name>
        <dbReference type="ChEBI" id="CHEBI:59789"/>
    </ligand>
</feature>
<dbReference type="Pfam" id="PF02527">
    <property type="entry name" value="GidB"/>
    <property type="match status" value="1"/>
</dbReference>
<evidence type="ECO:0000256" key="4">
    <source>
        <dbReference type="ARBA" id="ARBA00022679"/>
    </source>
</evidence>
<evidence type="ECO:0000313" key="7">
    <source>
        <dbReference type="EMBL" id="PFG18199.1"/>
    </source>
</evidence>
<evidence type="ECO:0000256" key="1">
    <source>
        <dbReference type="ARBA" id="ARBA00022490"/>
    </source>
</evidence>
<dbReference type="AlphaFoldDB" id="A0A2A9CX96"/>
<dbReference type="InterPro" id="IPR029063">
    <property type="entry name" value="SAM-dependent_MTases_sf"/>
</dbReference>
<evidence type="ECO:0000313" key="8">
    <source>
        <dbReference type="Proteomes" id="UP000226079"/>
    </source>
</evidence>
<dbReference type="EMBL" id="PDJC01000001">
    <property type="protein sequence ID" value="PFG18199.1"/>
    <property type="molecule type" value="Genomic_DNA"/>
</dbReference>
<evidence type="ECO:0000256" key="3">
    <source>
        <dbReference type="ARBA" id="ARBA00022603"/>
    </source>
</evidence>
<reference evidence="7 8" key="1">
    <citation type="submission" date="2017-10" db="EMBL/GenBank/DDBJ databases">
        <title>Sequencing the genomes of 1000 actinobacteria strains.</title>
        <authorList>
            <person name="Klenk H.-P."/>
        </authorList>
    </citation>
    <scope>NUCLEOTIDE SEQUENCE [LARGE SCALE GENOMIC DNA]</scope>
    <source>
        <strain evidence="7 8">DSM 15597</strain>
    </source>
</reference>
<dbReference type="NCBIfam" id="TIGR00138">
    <property type="entry name" value="rsmG_gidB"/>
    <property type="match status" value="1"/>
</dbReference>
<keyword evidence="3 6" id="KW-0489">Methyltransferase</keyword>
<keyword evidence="5 6" id="KW-0949">S-adenosyl-L-methionine</keyword>
<comment type="caution">
    <text evidence="7">The sequence shown here is derived from an EMBL/GenBank/DDBJ whole genome shotgun (WGS) entry which is preliminary data.</text>
</comment>
<proteinExistence type="inferred from homology"/>
<evidence type="ECO:0000256" key="6">
    <source>
        <dbReference type="HAMAP-Rule" id="MF_00074"/>
    </source>
</evidence>
<dbReference type="SUPFAM" id="SSF53335">
    <property type="entry name" value="S-adenosyl-L-methionine-dependent methyltransferases"/>
    <property type="match status" value="1"/>
</dbReference>
<dbReference type="InterPro" id="IPR003682">
    <property type="entry name" value="rRNA_ssu_MeTfrase_G"/>
</dbReference>
<dbReference type="GO" id="GO:0070043">
    <property type="term" value="F:rRNA (guanine-N7-)-methyltransferase activity"/>
    <property type="evidence" value="ECO:0007669"/>
    <property type="project" value="UniProtKB-UniRule"/>
</dbReference>
<accession>A0A2A9CX96</accession>
<dbReference type="Gene3D" id="3.40.50.150">
    <property type="entry name" value="Vaccinia Virus protein VP39"/>
    <property type="match status" value="1"/>
</dbReference>
<feature type="binding site" evidence="6">
    <location>
        <position position="131"/>
    </location>
    <ligand>
        <name>S-adenosyl-L-methionine</name>
        <dbReference type="ChEBI" id="CHEBI:59789"/>
    </ligand>
</feature>
<comment type="caution">
    <text evidence="6">Lacks conserved residue(s) required for the propagation of feature annotation.</text>
</comment>
<protein>
    <recommendedName>
        <fullName evidence="6">Ribosomal RNA small subunit methyltransferase G</fullName>
        <ecNumber evidence="6">2.1.1.-</ecNumber>
    </recommendedName>
    <alternativeName>
        <fullName evidence="6">16S rRNA 7-methylguanosine methyltransferase</fullName>
        <shortName evidence="6">16S rRNA m7G methyltransferase</shortName>
    </alternativeName>
</protein>
<dbReference type="GO" id="GO:0005829">
    <property type="term" value="C:cytosol"/>
    <property type="evidence" value="ECO:0007669"/>
    <property type="project" value="TreeGrafter"/>
</dbReference>
<comment type="subcellular location">
    <subcellularLocation>
        <location evidence="6">Cytoplasm</location>
    </subcellularLocation>
</comment>
<keyword evidence="2 6" id="KW-0698">rRNA processing</keyword>
<dbReference type="EC" id="2.1.1.-" evidence="6"/>
<gene>
    <name evidence="6" type="primary">rsmG</name>
    <name evidence="7" type="ORF">ATK74_2783</name>
</gene>